<dbReference type="EMBL" id="CP001576">
    <property type="protein sequence ID" value="ACO69749.1"/>
    <property type="molecule type" value="Genomic_DNA"/>
</dbReference>
<evidence type="ECO:0000256" key="3">
    <source>
        <dbReference type="ARBA" id="ARBA00017267"/>
    </source>
</evidence>
<comment type="catalytic activity">
    <reaction evidence="9">
        <text>isopentenyl phosphate + ATP = isopentenyl diphosphate + ADP</text>
        <dbReference type="Rhea" id="RHEA:33963"/>
        <dbReference type="ChEBI" id="CHEBI:30616"/>
        <dbReference type="ChEBI" id="CHEBI:65078"/>
        <dbReference type="ChEBI" id="CHEBI:128769"/>
        <dbReference type="ChEBI" id="CHEBI:456216"/>
        <dbReference type="EC" id="2.7.4.26"/>
    </reaction>
</comment>
<gene>
    <name evidence="11" type="ORF">MICPUN_76277</name>
</gene>
<proteinExistence type="inferred from homology"/>
<dbReference type="KEGG" id="mis:MICPUN_76277"/>
<dbReference type="GO" id="GO:0102043">
    <property type="term" value="F:isopentenyl phosphate kinase activity"/>
    <property type="evidence" value="ECO:0007669"/>
    <property type="project" value="UniProtKB-EC"/>
</dbReference>
<dbReference type="GeneID" id="8247041"/>
<feature type="domain" description="Aspartate/glutamate/uridylate kinase" evidence="10">
    <location>
        <begin position="1"/>
        <end position="208"/>
    </location>
</feature>
<feature type="non-terminal residue" evidence="11">
    <location>
        <position position="1"/>
    </location>
</feature>
<dbReference type="NCBIfam" id="NF040647">
    <property type="entry name" value="IPPK_Arch"/>
    <property type="match status" value="1"/>
</dbReference>
<sequence length="208" mass="22112">VIVKFGGAAITVKDGEPDTLNDEALGACCASIAEVVRTEISELAIEFAKESPLRVIVVHGAGSFGHPQAKQYGVADGGDMDGDPVLREGVDKTQASVRKLCRLVCDELTSHTAGSRAWVKPAPISPYGKFFTVGKKLNRNLSRGGFDEVRAALMEGKIPVLHGDVVNDAEQGCAILSGDTLVECLTEEFKPKRVVFVSDVEGIFTAKP</sequence>
<keyword evidence="4" id="KW-0808">Transferase</keyword>
<dbReference type="OMA" id="DCADATE"/>
<evidence type="ECO:0000256" key="5">
    <source>
        <dbReference type="ARBA" id="ARBA00022741"/>
    </source>
</evidence>
<dbReference type="Gene3D" id="3.40.1160.10">
    <property type="entry name" value="Acetylglutamate kinase-like"/>
    <property type="match status" value="1"/>
</dbReference>
<evidence type="ECO:0000313" key="12">
    <source>
        <dbReference type="Proteomes" id="UP000002009"/>
    </source>
</evidence>
<keyword evidence="12" id="KW-1185">Reference proteome</keyword>
<dbReference type="Pfam" id="PF00696">
    <property type="entry name" value="AA_kinase"/>
    <property type="match status" value="1"/>
</dbReference>
<evidence type="ECO:0000313" key="11">
    <source>
        <dbReference type="EMBL" id="ACO69749.1"/>
    </source>
</evidence>
<protein>
    <recommendedName>
        <fullName evidence="3">Isopentenyl phosphate kinase</fullName>
        <ecNumber evidence="2">2.7.4.26</ecNumber>
    </recommendedName>
</protein>
<evidence type="ECO:0000256" key="6">
    <source>
        <dbReference type="ARBA" id="ARBA00022777"/>
    </source>
</evidence>
<dbReference type="GO" id="GO:0016301">
    <property type="term" value="F:kinase activity"/>
    <property type="evidence" value="ECO:0007669"/>
    <property type="project" value="UniProtKB-KW"/>
</dbReference>
<dbReference type="InParanoid" id="C1FH23"/>
<dbReference type="AlphaFoldDB" id="C1FH23"/>
<evidence type="ECO:0000256" key="8">
    <source>
        <dbReference type="ARBA" id="ARBA00023229"/>
    </source>
</evidence>
<evidence type="ECO:0000256" key="9">
    <source>
        <dbReference type="ARBA" id="ARBA00049063"/>
    </source>
</evidence>
<accession>C1FH23</accession>
<reference evidence="11 12" key="1">
    <citation type="journal article" date="2009" name="Science">
        <title>Green evolution and dynamic adaptations revealed by genomes of the marine picoeukaryotes Micromonas.</title>
        <authorList>
            <person name="Worden A.Z."/>
            <person name="Lee J.H."/>
            <person name="Mock T."/>
            <person name="Rouze P."/>
            <person name="Simmons M.P."/>
            <person name="Aerts A.L."/>
            <person name="Allen A.E."/>
            <person name="Cuvelier M.L."/>
            <person name="Derelle E."/>
            <person name="Everett M.V."/>
            <person name="Foulon E."/>
            <person name="Grimwood J."/>
            <person name="Gundlach H."/>
            <person name="Henrissat B."/>
            <person name="Napoli C."/>
            <person name="McDonald S.M."/>
            <person name="Parker M.S."/>
            <person name="Rombauts S."/>
            <person name="Salamov A."/>
            <person name="Von Dassow P."/>
            <person name="Badger J.H."/>
            <person name="Coutinho P.M."/>
            <person name="Demir E."/>
            <person name="Dubchak I."/>
            <person name="Gentemann C."/>
            <person name="Eikrem W."/>
            <person name="Gready J.E."/>
            <person name="John U."/>
            <person name="Lanier W."/>
            <person name="Lindquist E.A."/>
            <person name="Lucas S."/>
            <person name="Mayer K.F."/>
            <person name="Moreau H."/>
            <person name="Not F."/>
            <person name="Otillar R."/>
            <person name="Panaud O."/>
            <person name="Pangilinan J."/>
            <person name="Paulsen I."/>
            <person name="Piegu B."/>
            <person name="Poliakov A."/>
            <person name="Robbens S."/>
            <person name="Schmutz J."/>
            <person name="Toulza E."/>
            <person name="Wyss T."/>
            <person name="Zelensky A."/>
            <person name="Zhou K."/>
            <person name="Armbrust E.V."/>
            <person name="Bhattacharya D."/>
            <person name="Goodenough U.W."/>
            <person name="Van de Peer Y."/>
            <person name="Grigoriev I.V."/>
        </authorList>
    </citation>
    <scope>NUCLEOTIDE SEQUENCE [LARGE SCALE GENOMIC DNA]</scope>
    <source>
        <strain evidence="12">RCC299 / NOUM17</strain>
    </source>
</reference>
<evidence type="ECO:0000256" key="2">
    <source>
        <dbReference type="ARBA" id="ARBA00012908"/>
    </source>
</evidence>
<dbReference type="SUPFAM" id="SSF53633">
    <property type="entry name" value="Carbamate kinase-like"/>
    <property type="match status" value="1"/>
</dbReference>
<evidence type="ECO:0000256" key="4">
    <source>
        <dbReference type="ARBA" id="ARBA00022679"/>
    </source>
</evidence>
<dbReference type="RefSeq" id="XP_002508491.1">
    <property type="nucleotide sequence ID" value="XM_002508445.1"/>
</dbReference>
<dbReference type="InterPro" id="IPR024192">
    <property type="entry name" value="Fosfomycin_R_FomA-type"/>
</dbReference>
<comment type="similarity">
    <text evidence="1">Belongs to the isopentenyl phosphate kinase family.</text>
</comment>
<dbReference type="InterPro" id="IPR036393">
    <property type="entry name" value="AceGlu_kinase-like_sf"/>
</dbReference>
<dbReference type="EC" id="2.7.4.26" evidence="2"/>
<dbReference type="PANTHER" id="PTHR43654:SF1">
    <property type="entry name" value="ISOPENTENYL PHOSPHATE KINASE"/>
    <property type="match status" value="1"/>
</dbReference>
<organism evidence="11 12">
    <name type="scientific">Micromonas commoda (strain RCC299 / NOUM17 / CCMP2709)</name>
    <name type="common">Picoplanktonic green alga</name>
    <dbReference type="NCBI Taxonomy" id="296587"/>
    <lineage>
        <taxon>Eukaryota</taxon>
        <taxon>Viridiplantae</taxon>
        <taxon>Chlorophyta</taxon>
        <taxon>Mamiellophyceae</taxon>
        <taxon>Mamiellales</taxon>
        <taxon>Mamiellaceae</taxon>
        <taxon>Micromonas</taxon>
    </lineage>
</organism>
<dbReference type="GO" id="GO:0005524">
    <property type="term" value="F:ATP binding"/>
    <property type="evidence" value="ECO:0007669"/>
    <property type="project" value="UniProtKB-KW"/>
</dbReference>
<dbReference type="PANTHER" id="PTHR43654">
    <property type="entry name" value="GLUTAMATE 5-KINASE"/>
    <property type="match status" value="1"/>
</dbReference>
<dbReference type="GO" id="GO:0005829">
    <property type="term" value="C:cytosol"/>
    <property type="evidence" value="ECO:0007669"/>
    <property type="project" value="TreeGrafter"/>
</dbReference>
<evidence type="ECO:0000256" key="1">
    <source>
        <dbReference type="ARBA" id="ARBA00010540"/>
    </source>
</evidence>
<evidence type="ECO:0000259" key="10">
    <source>
        <dbReference type="Pfam" id="PF00696"/>
    </source>
</evidence>
<dbReference type="OrthoDB" id="1934954at2759"/>
<dbReference type="Proteomes" id="UP000002009">
    <property type="component" value="Chromosome 10"/>
</dbReference>
<keyword evidence="8" id="KW-0414">Isoprene biosynthesis</keyword>
<keyword evidence="5" id="KW-0547">Nucleotide-binding</keyword>
<name>C1FH23_MICCC</name>
<dbReference type="STRING" id="296587.C1FH23"/>
<keyword evidence="7" id="KW-0067">ATP-binding</keyword>
<feature type="non-terminal residue" evidence="11">
    <location>
        <position position="208"/>
    </location>
</feature>
<dbReference type="FunCoup" id="C1FH23">
    <property type="interactions" value="150"/>
</dbReference>
<evidence type="ECO:0000256" key="7">
    <source>
        <dbReference type="ARBA" id="ARBA00022840"/>
    </source>
</evidence>
<dbReference type="GO" id="GO:0016114">
    <property type="term" value="P:terpenoid biosynthetic process"/>
    <property type="evidence" value="ECO:0007669"/>
    <property type="project" value="TreeGrafter"/>
</dbReference>
<dbReference type="InterPro" id="IPR001048">
    <property type="entry name" value="Asp/Glu/Uridylate_kinase"/>
</dbReference>
<keyword evidence="6" id="KW-0418">Kinase</keyword>